<organism evidence="1 2">
    <name type="scientific">Trifolium medium</name>
    <dbReference type="NCBI Taxonomy" id="97028"/>
    <lineage>
        <taxon>Eukaryota</taxon>
        <taxon>Viridiplantae</taxon>
        <taxon>Streptophyta</taxon>
        <taxon>Embryophyta</taxon>
        <taxon>Tracheophyta</taxon>
        <taxon>Spermatophyta</taxon>
        <taxon>Magnoliopsida</taxon>
        <taxon>eudicotyledons</taxon>
        <taxon>Gunneridae</taxon>
        <taxon>Pentapetalae</taxon>
        <taxon>rosids</taxon>
        <taxon>fabids</taxon>
        <taxon>Fabales</taxon>
        <taxon>Fabaceae</taxon>
        <taxon>Papilionoideae</taxon>
        <taxon>50 kb inversion clade</taxon>
        <taxon>NPAAA clade</taxon>
        <taxon>Hologalegina</taxon>
        <taxon>IRL clade</taxon>
        <taxon>Trifolieae</taxon>
        <taxon>Trifolium</taxon>
    </lineage>
</organism>
<evidence type="ECO:0000313" key="2">
    <source>
        <dbReference type="Proteomes" id="UP000265520"/>
    </source>
</evidence>
<keyword evidence="2" id="KW-1185">Reference proteome</keyword>
<accession>A0A392PSA2</accession>
<proteinExistence type="predicted"/>
<evidence type="ECO:0000313" key="1">
    <source>
        <dbReference type="EMBL" id="MCI14973.1"/>
    </source>
</evidence>
<reference evidence="1 2" key="1">
    <citation type="journal article" date="2018" name="Front. Plant Sci.">
        <title>Red Clover (Trifolium pratense) and Zigzag Clover (T. medium) - A Picture of Genomic Similarities and Differences.</title>
        <authorList>
            <person name="Dluhosova J."/>
            <person name="Istvanek J."/>
            <person name="Nedelnik J."/>
            <person name="Repkova J."/>
        </authorList>
    </citation>
    <scope>NUCLEOTIDE SEQUENCE [LARGE SCALE GENOMIC DNA]</scope>
    <source>
        <strain evidence="2">cv. 10/8</strain>
        <tissue evidence="1">Leaf</tissue>
    </source>
</reference>
<comment type="caution">
    <text evidence="1">The sequence shown here is derived from an EMBL/GenBank/DDBJ whole genome shotgun (WGS) entry which is preliminary data.</text>
</comment>
<dbReference type="Proteomes" id="UP000265520">
    <property type="component" value="Unassembled WGS sequence"/>
</dbReference>
<dbReference type="AlphaFoldDB" id="A0A392PSA2"/>
<sequence>MSAPPYYLPLTSSISPSHGSLHVLDLSIQEPLDNEKASCMHEMYVIKASKKVVKSSWAVGIERNWRKFWQTRFWDRASFKRVVQNFWTTGFLCCGCKFCHSASSEDVVNTFQTSCSGGFS</sequence>
<dbReference type="EMBL" id="LXQA010094529">
    <property type="protein sequence ID" value="MCI14973.1"/>
    <property type="molecule type" value="Genomic_DNA"/>
</dbReference>
<protein>
    <submittedName>
        <fullName evidence="1">Uncharacterized protein</fullName>
    </submittedName>
</protein>
<name>A0A392PSA2_9FABA</name>